<accession>A0ABY6KQV5</accession>
<dbReference type="Proteomes" id="UP001235939">
    <property type="component" value="Chromosome 08"/>
</dbReference>
<organism evidence="10 11">
    <name type="scientific">Cordylochernes scorpioides</name>
    <dbReference type="NCBI Taxonomy" id="51811"/>
    <lineage>
        <taxon>Eukaryota</taxon>
        <taxon>Metazoa</taxon>
        <taxon>Ecdysozoa</taxon>
        <taxon>Arthropoda</taxon>
        <taxon>Chelicerata</taxon>
        <taxon>Arachnida</taxon>
        <taxon>Pseudoscorpiones</taxon>
        <taxon>Cheliferoidea</taxon>
        <taxon>Chernetidae</taxon>
        <taxon>Cordylochernes</taxon>
    </lineage>
</organism>
<dbReference type="InterPro" id="IPR051617">
    <property type="entry name" value="UNC-93-like_regulator"/>
</dbReference>
<dbReference type="EMBL" id="CP092870">
    <property type="protein sequence ID" value="UYV71238.1"/>
    <property type="molecule type" value="Genomic_DNA"/>
</dbReference>
<dbReference type="Pfam" id="PF05978">
    <property type="entry name" value="UNC-93"/>
    <property type="match status" value="1"/>
</dbReference>
<dbReference type="InterPro" id="IPR010291">
    <property type="entry name" value="Ion_channel_UNC-93"/>
</dbReference>
<comment type="similarity">
    <text evidence="2">Belongs to the unc-93 family.</text>
</comment>
<evidence type="ECO:0000256" key="8">
    <source>
        <dbReference type="ARBA" id="ARBA00041910"/>
    </source>
</evidence>
<evidence type="ECO:0000256" key="1">
    <source>
        <dbReference type="ARBA" id="ARBA00004141"/>
    </source>
</evidence>
<feature type="transmembrane region" description="Helical" evidence="9">
    <location>
        <begin position="210"/>
        <end position="236"/>
    </location>
</feature>
<sequence>MEYKRCSSCIPGVLIRYYQPGQLSPVHVVQAMIIMVGALLIMVGRSRRLLLLIFIGNFLYPVTWVLYAVSALIGLGAALIWTGQGNYLTINSDEQTQSRNTGIFWALFQCSMLLGNLFVFLELQGVSKIDETTRQLVYGVLTGVCLIGIVLLVFLRGGRPGEVPEKTESEHSKDDCEIPEGIPEPALPAKKETLGQSIVKSFKLLKTPPMMLLSLTFFYTGLELSFYSGVYSAAIGQTLNIATDAKKYVGLSGMIIGAGEIIGGLLFTILGSKTNRLGRDMIVLLGFVVQIIAFYLCFLNLPPLSPIHDTPQPAFINSRYFFFPLFFIHD</sequence>
<keyword evidence="6" id="KW-0325">Glycoprotein</keyword>
<evidence type="ECO:0000256" key="2">
    <source>
        <dbReference type="ARBA" id="ARBA00009172"/>
    </source>
</evidence>
<feature type="transmembrane region" description="Helical" evidence="9">
    <location>
        <begin position="135"/>
        <end position="155"/>
    </location>
</feature>
<keyword evidence="5 9" id="KW-0472">Membrane</keyword>
<comment type="subcellular location">
    <subcellularLocation>
        <location evidence="1">Membrane</location>
        <topology evidence="1">Multi-pass membrane protein</topology>
    </subcellularLocation>
</comment>
<feature type="transmembrane region" description="Helical" evidence="9">
    <location>
        <begin position="49"/>
        <end position="82"/>
    </location>
</feature>
<keyword evidence="11" id="KW-1185">Reference proteome</keyword>
<feature type="transmembrane region" description="Helical" evidence="9">
    <location>
        <begin position="282"/>
        <end position="301"/>
    </location>
</feature>
<dbReference type="PANTHER" id="PTHR23294:SF0">
    <property type="entry name" value="UNC93-LIKE PROTEIN MFSD11"/>
    <property type="match status" value="1"/>
</dbReference>
<evidence type="ECO:0000256" key="7">
    <source>
        <dbReference type="ARBA" id="ARBA00040302"/>
    </source>
</evidence>
<evidence type="ECO:0000256" key="4">
    <source>
        <dbReference type="ARBA" id="ARBA00022989"/>
    </source>
</evidence>
<evidence type="ECO:0000256" key="6">
    <source>
        <dbReference type="ARBA" id="ARBA00023180"/>
    </source>
</evidence>
<dbReference type="PANTHER" id="PTHR23294">
    <property type="entry name" value="ET TRANSLATION PRODUCT-RELATED"/>
    <property type="match status" value="1"/>
</dbReference>
<feature type="transmembrane region" description="Helical" evidence="9">
    <location>
        <begin position="248"/>
        <end position="270"/>
    </location>
</feature>
<keyword evidence="3 9" id="KW-0812">Transmembrane</keyword>
<dbReference type="InterPro" id="IPR036259">
    <property type="entry name" value="MFS_trans_sf"/>
</dbReference>
<proteinExistence type="inferred from homology"/>
<evidence type="ECO:0000256" key="9">
    <source>
        <dbReference type="SAM" id="Phobius"/>
    </source>
</evidence>
<reference evidence="10 11" key="1">
    <citation type="submission" date="2022-01" db="EMBL/GenBank/DDBJ databases">
        <title>A chromosomal length assembly of Cordylochernes scorpioides.</title>
        <authorList>
            <person name="Zeh D."/>
            <person name="Zeh J."/>
        </authorList>
    </citation>
    <scope>NUCLEOTIDE SEQUENCE [LARGE SCALE GENOMIC DNA]</scope>
    <source>
        <strain evidence="10">IN4F17</strain>
        <tissue evidence="10">Whole Body</tissue>
    </source>
</reference>
<protein>
    <recommendedName>
        <fullName evidence="7">UNC93-like protein MFSD11</fullName>
    </recommendedName>
    <alternativeName>
        <fullName evidence="8">Major facilitator superfamily domain-containing protein 11</fullName>
    </alternativeName>
</protein>
<keyword evidence="4 9" id="KW-1133">Transmembrane helix</keyword>
<evidence type="ECO:0000313" key="10">
    <source>
        <dbReference type="EMBL" id="UYV71238.1"/>
    </source>
</evidence>
<name>A0ABY6KQV5_9ARAC</name>
<dbReference type="SUPFAM" id="SSF103473">
    <property type="entry name" value="MFS general substrate transporter"/>
    <property type="match status" value="1"/>
</dbReference>
<dbReference type="Gene3D" id="1.20.1250.20">
    <property type="entry name" value="MFS general substrate transporter like domains"/>
    <property type="match status" value="1"/>
</dbReference>
<feature type="transmembrane region" description="Helical" evidence="9">
    <location>
        <begin position="102"/>
        <end position="123"/>
    </location>
</feature>
<evidence type="ECO:0000256" key="3">
    <source>
        <dbReference type="ARBA" id="ARBA00022692"/>
    </source>
</evidence>
<feature type="transmembrane region" description="Helical" evidence="9">
    <location>
        <begin position="23"/>
        <end position="42"/>
    </location>
</feature>
<evidence type="ECO:0000313" key="11">
    <source>
        <dbReference type="Proteomes" id="UP001235939"/>
    </source>
</evidence>
<gene>
    <name evidence="10" type="ORF">LAZ67_8002354</name>
</gene>
<evidence type="ECO:0000256" key="5">
    <source>
        <dbReference type="ARBA" id="ARBA00023136"/>
    </source>
</evidence>